<evidence type="ECO:0000259" key="2">
    <source>
        <dbReference type="Pfam" id="PF13581"/>
    </source>
</evidence>
<dbReference type="EMBL" id="JBITGY010000001">
    <property type="protein sequence ID" value="MFI6496439.1"/>
    <property type="molecule type" value="Genomic_DNA"/>
</dbReference>
<dbReference type="Pfam" id="PF13581">
    <property type="entry name" value="HATPase_c_2"/>
    <property type="match status" value="1"/>
</dbReference>
<name>A0ABW7YM57_9ACTN</name>
<dbReference type="InterPro" id="IPR036890">
    <property type="entry name" value="HATPase_C_sf"/>
</dbReference>
<comment type="caution">
    <text evidence="3">The sequence shown here is derived from an EMBL/GenBank/DDBJ whole genome shotgun (WGS) entry which is preliminary data.</text>
</comment>
<keyword evidence="3" id="KW-0067">ATP-binding</keyword>
<dbReference type="GO" id="GO:0005524">
    <property type="term" value="F:ATP binding"/>
    <property type="evidence" value="ECO:0007669"/>
    <property type="project" value="UniProtKB-KW"/>
</dbReference>
<dbReference type="PANTHER" id="PTHR35526">
    <property type="entry name" value="ANTI-SIGMA-F FACTOR RSBW-RELATED"/>
    <property type="match status" value="1"/>
</dbReference>
<evidence type="ECO:0000313" key="3">
    <source>
        <dbReference type="EMBL" id="MFI6496439.1"/>
    </source>
</evidence>
<dbReference type="SUPFAM" id="SSF55874">
    <property type="entry name" value="ATPase domain of HSP90 chaperone/DNA topoisomerase II/histidine kinase"/>
    <property type="match status" value="1"/>
</dbReference>
<keyword evidence="1" id="KW-0808">Transferase</keyword>
<proteinExistence type="predicted"/>
<dbReference type="CDD" id="cd16936">
    <property type="entry name" value="HATPase_RsbW-like"/>
    <property type="match status" value="1"/>
</dbReference>
<evidence type="ECO:0000256" key="1">
    <source>
        <dbReference type="ARBA" id="ARBA00022527"/>
    </source>
</evidence>
<dbReference type="InterPro" id="IPR050267">
    <property type="entry name" value="Anti-sigma-factor_SerPK"/>
</dbReference>
<evidence type="ECO:0000313" key="4">
    <source>
        <dbReference type="Proteomes" id="UP001612741"/>
    </source>
</evidence>
<keyword evidence="1" id="KW-0723">Serine/threonine-protein kinase</keyword>
<accession>A0ABW7YM57</accession>
<dbReference type="InterPro" id="IPR003594">
    <property type="entry name" value="HATPase_dom"/>
</dbReference>
<dbReference type="Gene3D" id="3.30.565.10">
    <property type="entry name" value="Histidine kinase-like ATPase, C-terminal domain"/>
    <property type="match status" value="1"/>
</dbReference>
<keyword evidence="4" id="KW-1185">Reference proteome</keyword>
<dbReference type="Proteomes" id="UP001612741">
    <property type="component" value="Unassembled WGS sequence"/>
</dbReference>
<dbReference type="RefSeq" id="WP_397078567.1">
    <property type="nucleotide sequence ID" value="NZ_JBITGY010000001.1"/>
</dbReference>
<gene>
    <name evidence="3" type="ORF">ACIBG2_03590</name>
</gene>
<keyword evidence="1" id="KW-0418">Kinase</keyword>
<organism evidence="3 4">
    <name type="scientific">Nonomuraea typhae</name>
    <dbReference type="NCBI Taxonomy" id="2603600"/>
    <lineage>
        <taxon>Bacteria</taxon>
        <taxon>Bacillati</taxon>
        <taxon>Actinomycetota</taxon>
        <taxon>Actinomycetes</taxon>
        <taxon>Streptosporangiales</taxon>
        <taxon>Streptosporangiaceae</taxon>
        <taxon>Nonomuraea</taxon>
    </lineage>
</organism>
<reference evidence="3 4" key="1">
    <citation type="submission" date="2024-10" db="EMBL/GenBank/DDBJ databases">
        <title>The Natural Products Discovery Center: Release of the First 8490 Sequenced Strains for Exploring Actinobacteria Biosynthetic Diversity.</title>
        <authorList>
            <person name="Kalkreuter E."/>
            <person name="Kautsar S.A."/>
            <person name="Yang D."/>
            <person name="Bader C.D."/>
            <person name="Teijaro C.N."/>
            <person name="Fluegel L."/>
            <person name="Davis C.M."/>
            <person name="Simpson J.R."/>
            <person name="Lauterbach L."/>
            <person name="Steele A.D."/>
            <person name="Gui C."/>
            <person name="Meng S."/>
            <person name="Li G."/>
            <person name="Viehrig K."/>
            <person name="Ye F."/>
            <person name="Su P."/>
            <person name="Kiefer A.F."/>
            <person name="Nichols A."/>
            <person name="Cepeda A.J."/>
            <person name="Yan W."/>
            <person name="Fan B."/>
            <person name="Jiang Y."/>
            <person name="Adhikari A."/>
            <person name="Zheng C.-J."/>
            <person name="Schuster L."/>
            <person name="Cowan T.M."/>
            <person name="Smanski M.J."/>
            <person name="Chevrette M.G."/>
            <person name="De Carvalho L.P.S."/>
            <person name="Shen B."/>
        </authorList>
    </citation>
    <scope>NUCLEOTIDE SEQUENCE [LARGE SCALE GENOMIC DNA]</scope>
    <source>
        <strain evidence="3 4">NPDC050545</strain>
    </source>
</reference>
<keyword evidence="3" id="KW-0547">Nucleotide-binding</keyword>
<dbReference type="PANTHER" id="PTHR35526:SF3">
    <property type="entry name" value="ANTI-SIGMA-F FACTOR RSBW"/>
    <property type="match status" value="1"/>
</dbReference>
<feature type="domain" description="Histidine kinase/HSP90-like ATPase" evidence="2">
    <location>
        <begin position="46"/>
        <end position="138"/>
    </location>
</feature>
<sequence length="161" mass="17247">MMTTFDARPRAATGPVPPPWLAAVLLGGRPGGREALYQFHELSAFEPASVAVARRFVERTLREWHAPEISFDAQLVVSELVTNAMRHGGGALHLRLLANAGDLACVVSDYSRTAPVPAAPGVFAEFGRGLALVEGLTRAWGWITPPGPNKFVWACMAMTGP</sequence>
<protein>
    <submittedName>
        <fullName evidence="3">ATP-binding protein</fullName>
    </submittedName>
</protein>